<comment type="similarity">
    <text evidence="1">Belongs to the ClpA/ClpB family.</text>
</comment>
<dbReference type="Gene3D" id="1.10.8.60">
    <property type="match status" value="2"/>
</dbReference>
<dbReference type="Pfam" id="PF00004">
    <property type="entry name" value="AAA"/>
    <property type="match status" value="1"/>
</dbReference>
<dbReference type="NCBIfam" id="TIGR02639">
    <property type="entry name" value="ClpA"/>
    <property type="match status" value="1"/>
</dbReference>
<dbReference type="CDD" id="cd00009">
    <property type="entry name" value="AAA"/>
    <property type="match status" value="1"/>
</dbReference>
<proteinExistence type="inferred from homology"/>
<dbReference type="Pfam" id="PF17871">
    <property type="entry name" value="AAA_lid_9"/>
    <property type="match status" value="1"/>
</dbReference>
<dbReference type="SUPFAM" id="SSF52540">
    <property type="entry name" value="P-loop containing nucleoside triphosphate hydrolases"/>
    <property type="match status" value="2"/>
</dbReference>
<dbReference type="InterPro" id="IPR001270">
    <property type="entry name" value="ClpA/B"/>
</dbReference>
<dbReference type="Gene3D" id="1.10.1780.10">
    <property type="entry name" value="Clp, N-terminal domain"/>
    <property type="match status" value="1"/>
</dbReference>
<dbReference type="Pfam" id="PF07724">
    <property type="entry name" value="AAA_2"/>
    <property type="match status" value="1"/>
</dbReference>
<evidence type="ECO:0000256" key="5">
    <source>
        <dbReference type="ARBA" id="ARBA00023186"/>
    </source>
</evidence>
<gene>
    <name evidence="9" type="primary">clpA</name>
    <name evidence="9" type="ORF">ACFO3Q_13995</name>
</gene>
<dbReference type="Pfam" id="PF02861">
    <property type="entry name" value="Clp_N"/>
    <property type="match status" value="1"/>
</dbReference>
<dbReference type="GO" id="GO:0005524">
    <property type="term" value="F:ATP binding"/>
    <property type="evidence" value="ECO:0007669"/>
    <property type="project" value="UniProtKB-KW"/>
</dbReference>
<keyword evidence="9" id="KW-0378">Hydrolase</keyword>
<dbReference type="PANTHER" id="PTHR11638:SF111">
    <property type="entry name" value="ATP-DEPENDENT CLP PROTEASE ATP-BINDING SUBUNIT CLPA"/>
    <property type="match status" value="1"/>
</dbReference>
<dbReference type="SMART" id="SM00382">
    <property type="entry name" value="AAA"/>
    <property type="match status" value="2"/>
</dbReference>
<keyword evidence="2 6" id="KW-0677">Repeat</keyword>
<evidence type="ECO:0000256" key="1">
    <source>
        <dbReference type="ARBA" id="ARBA00008675"/>
    </source>
</evidence>
<dbReference type="InterPro" id="IPR018368">
    <property type="entry name" value="ClpA/B_CS1"/>
</dbReference>
<keyword evidence="3" id="KW-0547">Nucleotide-binding</keyword>
<keyword evidence="9" id="KW-0645">Protease</keyword>
<dbReference type="GO" id="GO:0008233">
    <property type="term" value="F:peptidase activity"/>
    <property type="evidence" value="ECO:0007669"/>
    <property type="project" value="UniProtKB-KW"/>
</dbReference>
<dbReference type="Gene3D" id="3.40.50.300">
    <property type="entry name" value="P-loop containing nucleotide triphosphate hydrolases"/>
    <property type="match status" value="2"/>
</dbReference>
<organism evidence="9 10">
    <name type="scientific">Coralloluteibacterium thermophilum</name>
    <dbReference type="NCBI Taxonomy" id="2707049"/>
    <lineage>
        <taxon>Bacteria</taxon>
        <taxon>Pseudomonadati</taxon>
        <taxon>Pseudomonadota</taxon>
        <taxon>Gammaproteobacteria</taxon>
        <taxon>Lysobacterales</taxon>
        <taxon>Lysobacteraceae</taxon>
        <taxon>Coralloluteibacterium</taxon>
    </lineage>
</organism>
<dbReference type="PRINTS" id="PR00300">
    <property type="entry name" value="CLPPROTEASEA"/>
</dbReference>
<dbReference type="CDD" id="cd19499">
    <property type="entry name" value="RecA-like_ClpB_Hsp104-like"/>
    <property type="match status" value="1"/>
</dbReference>
<dbReference type="InterPro" id="IPR003959">
    <property type="entry name" value="ATPase_AAA_core"/>
</dbReference>
<dbReference type="InterPro" id="IPR004176">
    <property type="entry name" value="Clp_R_N"/>
</dbReference>
<dbReference type="InterPro" id="IPR041546">
    <property type="entry name" value="ClpA/ClpB_AAA_lid"/>
</dbReference>
<dbReference type="InterPro" id="IPR003593">
    <property type="entry name" value="AAA+_ATPase"/>
</dbReference>
<comment type="caution">
    <text evidence="9">The sequence shown here is derived from an EMBL/GenBank/DDBJ whole genome shotgun (WGS) entry which is preliminary data.</text>
</comment>
<accession>A0ABV9NPA5</accession>
<evidence type="ECO:0000313" key="10">
    <source>
        <dbReference type="Proteomes" id="UP001595892"/>
    </source>
</evidence>
<evidence type="ECO:0000256" key="3">
    <source>
        <dbReference type="ARBA" id="ARBA00022741"/>
    </source>
</evidence>
<keyword evidence="4 9" id="KW-0067">ATP-binding</keyword>
<evidence type="ECO:0000256" key="2">
    <source>
        <dbReference type="ARBA" id="ARBA00022737"/>
    </source>
</evidence>
<dbReference type="EMBL" id="JBHSGG010000040">
    <property type="protein sequence ID" value="MFC4729279.1"/>
    <property type="molecule type" value="Genomic_DNA"/>
</dbReference>
<dbReference type="InterPro" id="IPR050130">
    <property type="entry name" value="ClpA_ClpB"/>
</dbReference>
<dbReference type="InterPro" id="IPR027417">
    <property type="entry name" value="P-loop_NTPase"/>
</dbReference>
<dbReference type="Pfam" id="PF10431">
    <property type="entry name" value="ClpB_D2-small"/>
    <property type="match status" value="1"/>
</dbReference>
<dbReference type="InterPro" id="IPR019489">
    <property type="entry name" value="Clp_ATPase_C"/>
</dbReference>
<keyword evidence="10" id="KW-1185">Reference proteome</keyword>
<evidence type="ECO:0000256" key="4">
    <source>
        <dbReference type="ARBA" id="ARBA00022840"/>
    </source>
</evidence>
<dbReference type="PROSITE" id="PS00870">
    <property type="entry name" value="CLPAB_1"/>
    <property type="match status" value="1"/>
</dbReference>
<dbReference type="RefSeq" id="WP_377005353.1">
    <property type="nucleotide sequence ID" value="NZ_JBHSGG010000040.1"/>
</dbReference>
<dbReference type="SMART" id="SM01086">
    <property type="entry name" value="ClpB_D2-small"/>
    <property type="match status" value="1"/>
</dbReference>
<dbReference type="InterPro" id="IPR036628">
    <property type="entry name" value="Clp_N_dom_sf"/>
</dbReference>
<dbReference type="PANTHER" id="PTHR11638">
    <property type="entry name" value="ATP-DEPENDENT CLP PROTEASE"/>
    <property type="match status" value="1"/>
</dbReference>
<dbReference type="PROSITE" id="PS51903">
    <property type="entry name" value="CLP_R"/>
    <property type="match status" value="1"/>
</dbReference>
<reference evidence="10" key="1">
    <citation type="journal article" date="2019" name="Int. J. Syst. Evol. Microbiol.">
        <title>The Global Catalogue of Microorganisms (GCM) 10K type strain sequencing project: providing services to taxonomists for standard genome sequencing and annotation.</title>
        <authorList>
            <consortium name="The Broad Institute Genomics Platform"/>
            <consortium name="The Broad Institute Genome Sequencing Center for Infectious Disease"/>
            <person name="Wu L."/>
            <person name="Ma J."/>
        </authorList>
    </citation>
    <scope>NUCLEOTIDE SEQUENCE [LARGE SCALE GENOMIC DNA]</scope>
    <source>
        <strain evidence="10">CGMCC 1.13574</strain>
    </source>
</reference>
<feature type="region of interest" description="Disordered" evidence="7">
    <location>
        <begin position="144"/>
        <end position="174"/>
    </location>
</feature>
<dbReference type="GO" id="GO:0006508">
    <property type="term" value="P:proteolysis"/>
    <property type="evidence" value="ECO:0007669"/>
    <property type="project" value="UniProtKB-KW"/>
</dbReference>
<sequence length="762" mass="83818">MFSKDLEFTIGQCYKQAREARHEFMTVEHLLLALIENPSAAAVLKACGADPVRLAADLTQVIGDTVPVLPGDDDRDTQPTLGFQRVLQRAVYHVQSSGRKEVTGANVLVAIFGEKDSHAVYFLNQQDVTRLDAVNYLSHGVAKLESESARPEDASQEGGREAERGEDGKAGNPLQEYASNLNEAAREGRIDPLIGRDEEIERTIQVLCRRRKNNPLYVGEAGVGKTALAEGLAKRIVEGDVPDVLLETTIYSLDLGALVAGTKYRGDFEKRLKGVLNQLKKEPNAVLFIDEIHTIIGAGSASGGTMDASNLIKPVLQNGELRCIGSTTFQEYRGIFEKDRALARRFQKIDVVEPSIADAFAILKGLKTKFEAHHAVEYATDALQAAVDLSVKHIGDRLLPDKAIDVIDEAGARQRLLPDEQRKQVIDVEEIELIVAKMARIPTKQVSASDKDVLQNLERNLKMVIFGQDPAIETLASAIKMARSGLGNPDKPIGSFLFAGPTGVGKTEVTKQLAMQLGIEFVRFDMSEYMEPHSVSRLIGAPPGYVGFDQGGLLTEKIVKTPHCVLLLDEVEKAHPDIFNILLQVMDRGVLTDTNGREANFKNVILVLTTNAGASQASRRSIGFTRQDHSTDAMEVLRRSFTPEFRNRLDAIIQFKPLGMEHILRVVDKFIIELDSQLGEKRVALTVSPDARTWLAENGFDEQMGARPMARVIQERIKRPLADELLFGKLVSGGRVSVDVVDGELRVEAFAEPERLLPATVD</sequence>
<dbReference type="InterPro" id="IPR013461">
    <property type="entry name" value="ClpA"/>
</dbReference>
<protein>
    <submittedName>
        <fullName evidence="9">ATP-dependent Clp protease ATP-binding subunit ClpA</fullName>
    </submittedName>
</protein>
<evidence type="ECO:0000259" key="8">
    <source>
        <dbReference type="PROSITE" id="PS51903"/>
    </source>
</evidence>
<evidence type="ECO:0000256" key="7">
    <source>
        <dbReference type="SAM" id="MobiDB-lite"/>
    </source>
</evidence>
<evidence type="ECO:0000256" key="6">
    <source>
        <dbReference type="PROSITE-ProRule" id="PRU01251"/>
    </source>
</evidence>
<name>A0ABV9NPA5_9GAMM</name>
<dbReference type="Proteomes" id="UP001595892">
    <property type="component" value="Unassembled WGS sequence"/>
</dbReference>
<evidence type="ECO:0000313" key="9">
    <source>
        <dbReference type="EMBL" id="MFC4729279.1"/>
    </source>
</evidence>
<feature type="domain" description="Clp R" evidence="8">
    <location>
        <begin position="1"/>
        <end position="147"/>
    </location>
</feature>
<dbReference type="SUPFAM" id="SSF81923">
    <property type="entry name" value="Double Clp-N motif"/>
    <property type="match status" value="1"/>
</dbReference>
<keyword evidence="5" id="KW-0143">Chaperone</keyword>
<feature type="compositionally biased region" description="Basic and acidic residues" evidence="7">
    <location>
        <begin position="144"/>
        <end position="169"/>
    </location>
</feature>